<sequence length="182" mass="21054">MFETNNLRIRAVRNTDFEKIHDLWNDLRVQKSLSPSYVVPLGNKFEETLRTWAADALLYCIIETKDKSDWVGFVNLFNADRKNRDAMLGLALCPEFWGRGYATEVLRFVVDYAFRELALHRIALNVFGNNAAAIKVYKRVGFVEEGIQRKANWSGGKWQDVVLMAILDEEWSASRENMVNET</sequence>
<dbReference type="Gene3D" id="3.40.630.30">
    <property type="match status" value="1"/>
</dbReference>
<proteinExistence type="predicted"/>
<reference evidence="2" key="1">
    <citation type="submission" date="2022-08" db="EMBL/GenBank/DDBJ databases">
        <authorList>
            <consortium name="DOE Joint Genome Institute"/>
            <person name="Min B."/>
            <person name="Riley R."/>
            <person name="Sierra-Patev S."/>
            <person name="Naranjo-Ortiz M."/>
            <person name="Looney B."/>
            <person name="Konkel Z."/>
            <person name="Slot J.C."/>
            <person name="Sakamoto Y."/>
            <person name="Steenwyk J.L."/>
            <person name="Rokas A."/>
            <person name="Carro J."/>
            <person name="Camarero S."/>
            <person name="Ferreira P."/>
            <person name="Molpeceres G."/>
            <person name="Ruiz-Duenas F.J."/>
            <person name="Serrano A."/>
            <person name="Henrissat B."/>
            <person name="Drula E."/>
            <person name="Hughes K.W."/>
            <person name="Mata J.L."/>
            <person name="Ishikawa N.K."/>
            <person name="Vargas-Isla R."/>
            <person name="Ushijima S."/>
            <person name="Smith C.A."/>
            <person name="Ahrendt S."/>
            <person name="Andreopoulos W."/>
            <person name="He G."/>
            <person name="Labutti K."/>
            <person name="Lipzen A."/>
            <person name="Ng V."/>
            <person name="Sandor L."/>
            <person name="Barry K."/>
            <person name="Martinez A.T."/>
            <person name="Xiao Y."/>
            <person name="Gibbons J.G."/>
            <person name="Terashima K."/>
            <person name="Hibbett D.S."/>
            <person name="Grigoriev I.V."/>
        </authorList>
    </citation>
    <scope>NUCLEOTIDE SEQUENCE</scope>
    <source>
        <strain evidence="2">Sp2 HRB7682 ss15</strain>
    </source>
</reference>
<name>A0A9W9AV95_9AGAR</name>
<dbReference type="AlphaFoldDB" id="A0A9W9AV95"/>
<dbReference type="GO" id="GO:0016747">
    <property type="term" value="F:acyltransferase activity, transferring groups other than amino-acyl groups"/>
    <property type="evidence" value="ECO:0007669"/>
    <property type="project" value="InterPro"/>
</dbReference>
<evidence type="ECO:0000313" key="2">
    <source>
        <dbReference type="EMBL" id="KAJ4491343.1"/>
    </source>
</evidence>
<feature type="domain" description="N-acetyltransferase" evidence="1">
    <location>
        <begin position="7"/>
        <end position="169"/>
    </location>
</feature>
<dbReference type="EMBL" id="JANVFS010000006">
    <property type="protein sequence ID" value="KAJ4491343.1"/>
    <property type="molecule type" value="Genomic_DNA"/>
</dbReference>
<dbReference type="PANTHER" id="PTHR43792">
    <property type="entry name" value="GNAT FAMILY, PUTATIVE (AFU_ORTHOLOGUE AFUA_3G00765)-RELATED-RELATED"/>
    <property type="match status" value="1"/>
</dbReference>
<evidence type="ECO:0000259" key="1">
    <source>
        <dbReference type="PROSITE" id="PS51186"/>
    </source>
</evidence>
<dbReference type="PROSITE" id="PS51186">
    <property type="entry name" value="GNAT"/>
    <property type="match status" value="1"/>
</dbReference>
<dbReference type="InterPro" id="IPR016181">
    <property type="entry name" value="Acyl_CoA_acyltransferase"/>
</dbReference>
<dbReference type="Pfam" id="PF13302">
    <property type="entry name" value="Acetyltransf_3"/>
    <property type="match status" value="1"/>
</dbReference>
<organism evidence="2 3">
    <name type="scientific">Lentinula lateritia</name>
    <dbReference type="NCBI Taxonomy" id="40482"/>
    <lineage>
        <taxon>Eukaryota</taxon>
        <taxon>Fungi</taxon>
        <taxon>Dikarya</taxon>
        <taxon>Basidiomycota</taxon>
        <taxon>Agaricomycotina</taxon>
        <taxon>Agaricomycetes</taxon>
        <taxon>Agaricomycetidae</taxon>
        <taxon>Agaricales</taxon>
        <taxon>Marasmiineae</taxon>
        <taxon>Omphalotaceae</taxon>
        <taxon>Lentinula</taxon>
    </lineage>
</organism>
<dbReference type="InterPro" id="IPR000182">
    <property type="entry name" value="GNAT_dom"/>
</dbReference>
<protein>
    <submittedName>
        <fullName evidence="2">Acyl-CoA N-acyltransferase</fullName>
    </submittedName>
</protein>
<dbReference type="SUPFAM" id="SSF55729">
    <property type="entry name" value="Acyl-CoA N-acyltransferases (Nat)"/>
    <property type="match status" value="1"/>
</dbReference>
<reference evidence="2" key="2">
    <citation type="journal article" date="2023" name="Proc. Natl. Acad. Sci. U.S.A.">
        <title>A global phylogenomic analysis of the shiitake genus Lentinula.</title>
        <authorList>
            <person name="Sierra-Patev S."/>
            <person name="Min B."/>
            <person name="Naranjo-Ortiz M."/>
            <person name="Looney B."/>
            <person name="Konkel Z."/>
            <person name="Slot J.C."/>
            <person name="Sakamoto Y."/>
            <person name="Steenwyk J.L."/>
            <person name="Rokas A."/>
            <person name="Carro J."/>
            <person name="Camarero S."/>
            <person name="Ferreira P."/>
            <person name="Molpeceres G."/>
            <person name="Ruiz-Duenas F.J."/>
            <person name="Serrano A."/>
            <person name="Henrissat B."/>
            <person name="Drula E."/>
            <person name="Hughes K.W."/>
            <person name="Mata J.L."/>
            <person name="Ishikawa N.K."/>
            <person name="Vargas-Isla R."/>
            <person name="Ushijima S."/>
            <person name="Smith C.A."/>
            <person name="Donoghue J."/>
            <person name="Ahrendt S."/>
            <person name="Andreopoulos W."/>
            <person name="He G."/>
            <person name="LaButti K."/>
            <person name="Lipzen A."/>
            <person name="Ng V."/>
            <person name="Riley R."/>
            <person name="Sandor L."/>
            <person name="Barry K."/>
            <person name="Martinez A.T."/>
            <person name="Xiao Y."/>
            <person name="Gibbons J.G."/>
            <person name="Terashima K."/>
            <person name="Grigoriev I.V."/>
            <person name="Hibbett D."/>
        </authorList>
    </citation>
    <scope>NUCLEOTIDE SEQUENCE</scope>
    <source>
        <strain evidence="2">Sp2 HRB7682 ss15</strain>
    </source>
</reference>
<gene>
    <name evidence="2" type="ORF">C8J55DRAFT_503957</name>
</gene>
<comment type="caution">
    <text evidence="2">The sequence shown here is derived from an EMBL/GenBank/DDBJ whole genome shotgun (WGS) entry which is preliminary data.</text>
</comment>
<dbReference type="Proteomes" id="UP001150238">
    <property type="component" value="Unassembled WGS sequence"/>
</dbReference>
<dbReference type="InterPro" id="IPR051531">
    <property type="entry name" value="N-acetyltransferase"/>
</dbReference>
<dbReference type="CDD" id="cd04301">
    <property type="entry name" value="NAT_SF"/>
    <property type="match status" value="1"/>
</dbReference>
<evidence type="ECO:0000313" key="3">
    <source>
        <dbReference type="Proteomes" id="UP001150238"/>
    </source>
</evidence>
<accession>A0A9W9AV95</accession>